<dbReference type="EMBL" id="CP002400">
    <property type="protein sequence ID" value="ADU27985.1"/>
    <property type="molecule type" value="Genomic_DNA"/>
</dbReference>
<name>E6U5W8_ETHHY</name>
<accession>E6U5W8</accession>
<dbReference type="Proteomes" id="UP000001551">
    <property type="component" value="Chromosome"/>
</dbReference>
<sequence length="49" mass="5321">MNTIQSIAKLEALIASLAGYSAEDYQEIEDAAARGLERARVELILKDAV</sequence>
<dbReference type="RefSeq" id="WP_013486328.1">
    <property type="nucleotide sequence ID" value="NC_014828.1"/>
</dbReference>
<evidence type="ECO:0000313" key="1">
    <source>
        <dbReference type="EMBL" id="ADU27985.1"/>
    </source>
</evidence>
<gene>
    <name evidence="1" type="ordered locus">Ethha_2492</name>
</gene>
<dbReference type="AlphaFoldDB" id="E6U5W8"/>
<reference evidence="1 2" key="1">
    <citation type="submission" date="2010-12" db="EMBL/GenBank/DDBJ databases">
        <title>Complete sequence of Ethanoligenens harbinense YUAN-3.</title>
        <authorList>
            <person name="Lucas S."/>
            <person name="Copeland A."/>
            <person name="Lapidus A."/>
            <person name="Cheng J.-F."/>
            <person name="Bruce D."/>
            <person name="Goodwin L."/>
            <person name="Pitluck S."/>
            <person name="Chertkov O."/>
            <person name="Misra M."/>
            <person name="Detter J.C."/>
            <person name="Han C."/>
            <person name="Tapia R."/>
            <person name="Land M."/>
            <person name="Hauser L."/>
            <person name="Jeffries C."/>
            <person name="Kyrpides N."/>
            <person name="Ivanova N."/>
            <person name="Mikhailova N."/>
            <person name="Wang A."/>
            <person name="Mouttaki H."/>
            <person name="He Z."/>
            <person name="Zhou J."/>
            <person name="Hemme C.L."/>
            <person name="Woyke T."/>
        </authorList>
    </citation>
    <scope>NUCLEOTIDE SEQUENCE [LARGE SCALE GENOMIC DNA]</scope>
    <source>
        <strain evidence="2">DSM 18485 / JCM 12961 / CGMCC 1.5033 / YUAN-3</strain>
    </source>
</reference>
<organism evidence="1 2">
    <name type="scientific">Ethanoligenens harbinense (strain DSM 18485 / JCM 12961 / CGMCC 1.5033 / YUAN-3)</name>
    <dbReference type="NCBI Taxonomy" id="663278"/>
    <lineage>
        <taxon>Bacteria</taxon>
        <taxon>Bacillati</taxon>
        <taxon>Bacillota</taxon>
        <taxon>Clostridia</taxon>
        <taxon>Eubacteriales</taxon>
        <taxon>Oscillospiraceae</taxon>
        <taxon>Ethanoligenens</taxon>
    </lineage>
</organism>
<evidence type="ECO:0000313" key="2">
    <source>
        <dbReference type="Proteomes" id="UP000001551"/>
    </source>
</evidence>
<dbReference type="KEGG" id="eha:Ethha_2492"/>
<dbReference type="HOGENOM" id="CLU_3135748_0_0_9"/>
<keyword evidence="2" id="KW-1185">Reference proteome</keyword>
<proteinExistence type="predicted"/>
<protein>
    <submittedName>
        <fullName evidence="1">Uncharacterized protein</fullName>
    </submittedName>
</protein>